<evidence type="ECO:0000313" key="2">
    <source>
        <dbReference type="EMBL" id="KAK7747963.1"/>
    </source>
</evidence>
<gene>
    <name evidence="2" type="ORF">SLS53_001215</name>
</gene>
<feature type="coiled-coil region" evidence="1">
    <location>
        <begin position="507"/>
        <end position="534"/>
    </location>
</feature>
<evidence type="ECO:0000256" key="1">
    <source>
        <dbReference type="SAM" id="Coils"/>
    </source>
</evidence>
<sequence>MAPDKANAETEKAEMEKAIRAIYDIMVKEAQLLSKRDIETKAFRRREHDYNNKVAGAKQFPAVNELFAKHNKLYKETVEQIDKDIDGLATSKAKVINNLTECFTNAVKALPINEIKTRQVIETMKEGSAREISSSQPGQDDRLQKLEDLVNSLNSKQQAQDIELANLKKLNNKLRTGESKAEILEKEKEQLRSENLYLKTQLDAFVKRVGTIEEWKAVFPTEVDSQLLDFGHALEQAKSEWSSNIATQITSNVVQDDTTHEQIAALGQKDDALSAEIAALRKYVDGHEGLLANVEIERLDDTIEKVSEYPKYAVLNDRFSSQQAGVAGLRDSLHSIKQELEDDLAERFKGFSDKVVELCGRRLDGMGQRVDKLETAASSAAANPSITIPVSQAGISNAESTSASGPKLASDLEGISSRLDAVESRFTTEESRMTATGSSIDSLQGQVNAIHAEMVAIRDLMDQRYGALETMVESHDDQWKNLTTSQLAQYIFEHLSRLQPSQLTPELQHFHTRISDLENKVHDLKQAHQGTQDRVRAYCDEEVGPSAKRTYSSDEKFVAMKRARVESTNGVNGVANGHALP</sequence>
<keyword evidence="3" id="KW-1185">Reference proteome</keyword>
<protein>
    <submittedName>
        <fullName evidence="2">Uncharacterized protein</fullName>
    </submittedName>
</protein>
<dbReference type="AlphaFoldDB" id="A0AAN9YJZ4"/>
<evidence type="ECO:0000313" key="3">
    <source>
        <dbReference type="Proteomes" id="UP001320245"/>
    </source>
</evidence>
<dbReference type="EMBL" id="JAJSPL020000003">
    <property type="protein sequence ID" value="KAK7747963.1"/>
    <property type="molecule type" value="Genomic_DNA"/>
</dbReference>
<comment type="caution">
    <text evidence="2">The sequence shown here is derived from an EMBL/GenBank/DDBJ whole genome shotgun (WGS) entry which is preliminary data.</text>
</comment>
<proteinExistence type="predicted"/>
<feature type="coiled-coil region" evidence="1">
    <location>
        <begin position="143"/>
        <end position="201"/>
    </location>
</feature>
<reference evidence="2 3" key="1">
    <citation type="journal article" date="2023" name="PLoS ONE">
        <title>Cytospora paraplurivora sp. nov. isolated from orchards with fruit tree decline syndrome in Ontario, Canada.</title>
        <authorList>
            <person name="Ilyukhin E."/>
            <person name="Nguyen H.D.T."/>
            <person name="Castle A.J."/>
            <person name="Ellouze W."/>
        </authorList>
    </citation>
    <scope>NUCLEOTIDE SEQUENCE [LARGE SCALE GENOMIC DNA]</scope>
    <source>
        <strain evidence="2 3">FDS-564</strain>
    </source>
</reference>
<name>A0AAN9YJZ4_9PEZI</name>
<dbReference type="Gene3D" id="1.20.5.340">
    <property type="match status" value="1"/>
</dbReference>
<accession>A0AAN9YJZ4</accession>
<dbReference type="Proteomes" id="UP001320245">
    <property type="component" value="Unassembled WGS sequence"/>
</dbReference>
<organism evidence="2 3">
    <name type="scientific">Cytospora paraplurivora</name>
    <dbReference type="NCBI Taxonomy" id="2898453"/>
    <lineage>
        <taxon>Eukaryota</taxon>
        <taxon>Fungi</taxon>
        <taxon>Dikarya</taxon>
        <taxon>Ascomycota</taxon>
        <taxon>Pezizomycotina</taxon>
        <taxon>Sordariomycetes</taxon>
        <taxon>Sordariomycetidae</taxon>
        <taxon>Diaporthales</taxon>
        <taxon>Cytosporaceae</taxon>
        <taxon>Cytospora</taxon>
    </lineage>
</organism>
<keyword evidence="1" id="KW-0175">Coiled coil</keyword>